<protein>
    <recommendedName>
        <fullName evidence="1">Prolow-density lipoprotein receptor-related protein 1-like beta-propeller domain-containing protein</fullName>
    </recommendedName>
</protein>
<dbReference type="AlphaFoldDB" id="A0A2G3E5T4"/>
<gene>
    <name evidence="2" type="ORF">CSX02_01990</name>
</gene>
<proteinExistence type="predicted"/>
<dbReference type="Pfam" id="PF16472">
    <property type="entry name" value="DUF5050"/>
    <property type="match status" value="1"/>
</dbReference>
<evidence type="ECO:0000313" key="2">
    <source>
        <dbReference type="EMBL" id="PHU38515.1"/>
    </source>
</evidence>
<dbReference type="SUPFAM" id="SSF69304">
    <property type="entry name" value="Tricorn protease N-terminal domain"/>
    <property type="match status" value="1"/>
</dbReference>
<accession>A0A2G3E5T4</accession>
<evidence type="ECO:0000313" key="3">
    <source>
        <dbReference type="Proteomes" id="UP000224563"/>
    </source>
</evidence>
<dbReference type="Proteomes" id="UP000224563">
    <property type="component" value="Unassembled WGS sequence"/>
</dbReference>
<reference evidence="2 3" key="1">
    <citation type="submission" date="2017-10" db="EMBL/GenBank/DDBJ databases">
        <title>Resolving the taxonomy of Roseburia spp., Eubacterium rectale and Agathobacter spp. through phylogenomic analysis.</title>
        <authorList>
            <person name="Sheridan P.O."/>
            <person name="Walker A.W."/>
            <person name="Duncan S.H."/>
            <person name="Scott K.P."/>
            <person name="Toole P.W.O."/>
            <person name="Luis P."/>
            <person name="Flint H.J."/>
        </authorList>
    </citation>
    <scope>NUCLEOTIDE SEQUENCE [LARGE SCALE GENOMIC DNA]</scope>
    <source>
        <strain evidence="2 3">JK623</strain>
    </source>
</reference>
<keyword evidence="3" id="KW-1185">Reference proteome</keyword>
<feature type="domain" description="Prolow-density lipoprotein receptor-related protein 1-like beta-propeller" evidence="1">
    <location>
        <begin position="71"/>
        <end position="274"/>
    </location>
</feature>
<dbReference type="EMBL" id="PDYG01000006">
    <property type="protein sequence ID" value="PHU38515.1"/>
    <property type="molecule type" value="Genomic_DNA"/>
</dbReference>
<organism evidence="2 3">
    <name type="scientific">Agathobacter ruminis</name>
    <dbReference type="NCBI Taxonomy" id="1712665"/>
    <lineage>
        <taxon>Bacteria</taxon>
        <taxon>Bacillati</taxon>
        <taxon>Bacillota</taxon>
        <taxon>Clostridia</taxon>
        <taxon>Lachnospirales</taxon>
        <taxon>Lachnospiraceae</taxon>
        <taxon>Agathobacter</taxon>
    </lineage>
</organism>
<sequence>MNKKLLIKVIILVLFVGVATFGISKTITKKGQTQKKQIDYTYNHKNCGQWYTNERAFWSDVYPENGICLINEMKLFYYDTNSNDVFPICQKKGCVHADLTCISKHNWSYINYHDGDYFACDSSDYYSIVRIRNSEAEVFYRSEEPIRNIWCYNEYIYFTTDSQLLRIALDDKNEKIILNRPIFLYLFFQNDKIIYEDDSMKIFEADLDGSNEHILLDDKVNMIELDDHYIYYRNGKDFNVYRMNEQGNQELIIKDNCYRYLLTAEGIFYISDYNDETGGNLKLLDLNNKTTTLRENIFDFSYVDESGMFLALGRELTKEEKQGVETSNCYTALYYWNREKNEDYFIQDNVSSESID</sequence>
<reference evidence="2 3" key="2">
    <citation type="submission" date="2017-10" db="EMBL/GenBank/DDBJ databases">
        <authorList>
            <person name="Banno H."/>
            <person name="Chua N.-H."/>
        </authorList>
    </citation>
    <scope>NUCLEOTIDE SEQUENCE [LARGE SCALE GENOMIC DNA]</scope>
    <source>
        <strain evidence="2 3">JK623</strain>
    </source>
</reference>
<dbReference type="RefSeq" id="WP_099385439.1">
    <property type="nucleotide sequence ID" value="NZ_JANSWH010000099.1"/>
</dbReference>
<evidence type="ECO:0000259" key="1">
    <source>
        <dbReference type="Pfam" id="PF16472"/>
    </source>
</evidence>
<comment type="caution">
    <text evidence="2">The sequence shown here is derived from an EMBL/GenBank/DDBJ whole genome shotgun (WGS) entry which is preliminary data.</text>
</comment>
<dbReference type="InterPro" id="IPR032485">
    <property type="entry name" value="LRP1-like_beta_prop"/>
</dbReference>
<name>A0A2G3E5T4_9FIRM</name>